<reference evidence="2" key="1">
    <citation type="submission" date="2013-07" db="EMBL/GenBank/DDBJ databases">
        <title>The genome of an arbuscular mycorrhizal fungus provides insights into the evolution of the oldest plant symbiosis.</title>
        <authorList>
            <consortium name="DOE Joint Genome Institute"/>
            <person name="Tisserant E."/>
            <person name="Malbreil M."/>
            <person name="Kuo A."/>
            <person name="Kohler A."/>
            <person name="Symeonidi A."/>
            <person name="Balestrini R."/>
            <person name="Charron P."/>
            <person name="Duensing N."/>
            <person name="Frei-dit-Frey N."/>
            <person name="Gianinazzi-Pearson V."/>
            <person name="Gilbert B."/>
            <person name="Handa Y."/>
            <person name="Hijri M."/>
            <person name="Kaul R."/>
            <person name="Kawaguchi M."/>
            <person name="Krajinski F."/>
            <person name="Lammers P."/>
            <person name="Lapierre D."/>
            <person name="Masclaux F.G."/>
            <person name="Murat C."/>
            <person name="Morin E."/>
            <person name="Ndikumana S."/>
            <person name="Pagni M."/>
            <person name="Petitpierre D."/>
            <person name="Requena N."/>
            <person name="Rosikiewicz P."/>
            <person name="Riley R."/>
            <person name="Saito K."/>
            <person name="San Clemente H."/>
            <person name="Shapiro H."/>
            <person name="van Tuinen D."/>
            <person name="Becard G."/>
            <person name="Bonfante P."/>
            <person name="Paszkowski U."/>
            <person name="Shachar-Hill Y."/>
            <person name="Young J.P."/>
            <person name="Sanders I.R."/>
            <person name="Henrissat B."/>
            <person name="Rensing S.A."/>
            <person name="Grigoriev I.V."/>
            <person name="Corradi N."/>
            <person name="Roux C."/>
            <person name="Martin F."/>
        </authorList>
    </citation>
    <scope>NUCLEOTIDE SEQUENCE</scope>
    <source>
        <strain evidence="2">DAOM 197198</strain>
    </source>
</reference>
<feature type="region of interest" description="Disordered" evidence="1">
    <location>
        <begin position="213"/>
        <end position="243"/>
    </location>
</feature>
<name>U9SGG5_RHIID</name>
<dbReference type="EMBL" id="KI301618">
    <property type="protein sequence ID" value="ERZ94949.1"/>
    <property type="molecule type" value="Genomic_DNA"/>
</dbReference>
<accession>U9SGG5</accession>
<protein>
    <submittedName>
        <fullName evidence="2">Uncharacterized protein</fullName>
    </submittedName>
</protein>
<evidence type="ECO:0000313" key="2">
    <source>
        <dbReference type="EMBL" id="ERZ94949.1"/>
    </source>
</evidence>
<dbReference type="HOGENOM" id="CLU_830442_0_0_1"/>
<proteinExistence type="predicted"/>
<dbReference type="AlphaFoldDB" id="U9SGG5"/>
<sequence length="335" mass="38008">MTEISAGGPAKILQVIPLVRAVRPKLNSIRCPICNKNHEGENIKGGWSSGIYSGEHAYYLECYEAYNKELPIVSILYVIFIFVMWADHLKCAVDIDYLMFISKIAVIGRRMKCASTNIFSLLSKIPAECASTNARMEDTMGNVFNVTISHWNVNLRAEEVMGLNAIAQELALRMLESHYNSPIAGDIETFLSWDLLKGLQNQTAPIDVEVLTEESTNQKKRSSEFASEKDSNKKAKQTRKQIDRDESPTLKKLIMELTSPESQEDGLSRDSLITLQSRVSEMDVNSLDFLDLYNKIGTAEDNLRRTTHDLLRCYYIFGQATKQLFDHFRKTCNED</sequence>
<organism evidence="2">
    <name type="scientific">Rhizophagus irregularis (strain DAOM 181602 / DAOM 197198 / MUCL 43194)</name>
    <name type="common">Arbuscular mycorrhizal fungus</name>
    <name type="synonym">Glomus intraradices</name>
    <dbReference type="NCBI Taxonomy" id="747089"/>
    <lineage>
        <taxon>Eukaryota</taxon>
        <taxon>Fungi</taxon>
        <taxon>Fungi incertae sedis</taxon>
        <taxon>Mucoromycota</taxon>
        <taxon>Glomeromycotina</taxon>
        <taxon>Glomeromycetes</taxon>
        <taxon>Glomerales</taxon>
        <taxon>Glomeraceae</taxon>
        <taxon>Rhizophagus</taxon>
    </lineage>
</organism>
<feature type="compositionally biased region" description="Basic and acidic residues" evidence="1">
    <location>
        <begin position="221"/>
        <end position="233"/>
    </location>
</feature>
<evidence type="ECO:0000256" key="1">
    <source>
        <dbReference type="SAM" id="MobiDB-lite"/>
    </source>
</evidence>
<dbReference type="VEuPathDB" id="FungiDB:RhiirFUN_017967"/>
<gene>
    <name evidence="2" type="ORF">GLOINDRAFT_331563</name>
</gene>
<feature type="non-terminal residue" evidence="2">
    <location>
        <position position="335"/>
    </location>
</feature>